<accession>A0A6A5BEK2</accession>
<dbReference type="Gene3D" id="3.30.160.60">
    <property type="entry name" value="Classic Zinc Finger"/>
    <property type="match status" value="1"/>
</dbReference>
<dbReference type="VEuPathDB" id="AmoebaDB:FDP41_009367"/>
<dbReference type="EMBL" id="VFQX01000068">
    <property type="protein sequence ID" value="KAF0972464.1"/>
    <property type="molecule type" value="Genomic_DNA"/>
</dbReference>
<comment type="caution">
    <text evidence="4">The sequence shown here is derived from an EMBL/GenBank/DDBJ whole genome shotgun (WGS) entry which is preliminary data.</text>
</comment>
<evidence type="ECO:0000256" key="2">
    <source>
        <dbReference type="SAM" id="Coils"/>
    </source>
</evidence>
<dbReference type="SUPFAM" id="SSF57845">
    <property type="entry name" value="B-box zinc-binding domain"/>
    <property type="match status" value="1"/>
</dbReference>
<dbReference type="PANTHER" id="PTHR25462">
    <property type="entry name" value="BONUS, ISOFORM C-RELATED"/>
    <property type="match status" value="1"/>
</dbReference>
<keyword evidence="5" id="KW-1185">Reference proteome</keyword>
<evidence type="ECO:0000256" key="1">
    <source>
        <dbReference type="PROSITE-ProRule" id="PRU00024"/>
    </source>
</evidence>
<protein>
    <recommendedName>
        <fullName evidence="3">B box-type domain-containing protein</fullName>
    </recommendedName>
</protein>
<dbReference type="InterPro" id="IPR047153">
    <property type="entry name" value="TRIM45/56/19-like"/>
</dbReference>
<feature type="coiled-coil region" evidence="2">
    <location>
        <begin position="119"/>
        <end position="193"/>
    </location>
</feature>
<dbReference type="RefSeq" id="XP_044557178.1">
    <property type="nucleotide sequence ID" value="XM_044713317.1"/>
</dbReference>
<dbReference type="Proteomes" id="UP000444721">
    <property type="component" value="Unassembled WGS sequence"/>
</dbReference>
<dbReference type="GeneID" id="68116583"/>
<reference evidence="4 5" key="1">
    <citation type="journal article" date="2019" name="Sci. Rep.">
        <title>Nanopore sequencing improves the draft genome of the human pathogenic amoeba Naegleria fowleri.</title>
        <authorList>
            <person name="Liechti N."/>
            <person name="Schurch N."/>
            <person name="Bruggmann R."/>
            <person name="Wittwer M."/>
        </authorList>
    </citation>
    <scope>NUCLEOTIDE SEQUENCE [LARGE SCALE GENOMIC DNA]</scope>
    <source>
        <strain evidence="4 5">ATCC 30894</strain>
    </source>
</reference>
<dbReference type="GO" id="GO:0008270">
    <property type="term" value="F:zinc ion binding"/>
    <property type="evidence" value="ECO:0007669"/>
    <property type="project" value="UniProtKB-KW"/>
</dbReference>
<keyword evidence="1" id="KW-0863">Zinc-finger</keyword>
<dbReference type="OrthoDB" id="10403220at2759"/>
<dbReference type="AlphaFoldDB" id="A0A6A5BEK2"/>
<dbReference type="PANTHER" id="PTHR25462:SF296">
    <property type="entry name" value="MEIOTIC P26, ISOFORM F"/>
    <property type="match status" value="1"/>
</dbReference>
<dbReference type="PROSITE" id="PS50119">
    <property type="entry name" value="ZF_BBOX"/>
    <property type="match status" value="1"/>
</dbReference>
<sequence length="526" mass="60509">MRVSTPPDPCCKCLEEFEEENESSCYCAYCHWYLCKQHAEQHRKLKIFKSHSEQVVELLNGENGCVDHTTTRTCPLHPPFPIDTLCVTCSKLICAKCAISMMHKSHDCHLLEEIEEKERETTRHMLEEISNKLEEWEHNFNANDESISNAFQQIKERREECEATINKQVERLKSKIDDKAQALIEQVHEIENRNIATLYKIKTMKEEIKQFIQGWNINDCSIHDLVSKRLNESDSIKNCREKLMNTTSYIDTLHEFTIENLDSCCYKIEEILDWNFGQVLEGDLDIQSCHIDPHDINVLQENEWKTNKWLNFVVHVRNARGTGLERREFALRSFLCNNEDGQEMMNTPQQQKQSISDEGQGRYRIQLPVPEIAETPMETKQVVRLHVQLLQHDIPGSPLAITITNKQTIQFLGFVTWSQHSQTQTLQQQDTLMHEAAKRQFGNDAYALSAKEFSTELEIENLPSHNTSGFYLTFTSPDNTGNLSSTSLSGVALKGVSPGYSLNLPGMFNHLSLTNSVRACLAARKN</sequence>
<keyword evidence="2" id="KW-0175">Coiled coil</keyword>
<keyword evidence="1" id="KW-0479">Metal-binding</keyword>
<gene>
    <name evidence="4" type="ORF">FDP41_009367</name>
</gene>
<evidence type="ECO:0000313" key="5">
    <source>
        <dbReference type="Proteomes" id="UP000444721"/>
    </source>
</evidence>
<dbReference type="VEuPathDB" id="AmoebaDB:NF0102830"/>
<organism evidence="4 5">
    <name type="scientific">Naegleria fowleri</name>
    <name type="common">Brain eating amoeba</name>
    <dbReference type="NCBI Taxonomy" id="5763"/>
    <lineage>
        <taxon>Eukaryota</taxon>
        <taxon>Discoba</taxon>
        <taxon>Heterolobosea</taxon>
        <taxon>Tetramitia</taxon>
        <taxon>Eutetramitia</taxon>
        <taxon>Vahlkampfiidae</taxon>
        <taxon>Naegleria</taxon>
    </lineage>
</organism>
<evidence type="ECO:0000259" key="3">
    <source>
        <dbReference type="PROSITE" id="PS50119"/>
    </source>
</evidence>
<keyword evidence="1" id="KW-0862">Zinc</keyword>
<dbReference type="VEuPathDB" id="AmoebaDB:NfTy_061880"/>
<name>A0A6A5BEK2_NAEFO</name>
<feature type="domain" description="B box-type" evidence="3">
    <location>
        <begin position="69"/>
        <end position="114"/>
    </location>
</feature>
<proteinExistence type="predicted"/>
<evidence type="ECO:0000313" key="4">
    <source>
        <dbReference type="EMBL" id="KAF0972464.1"/>
    </source>
</evidence>
<dbReference type="InterPro" id="IPR000315">
    <property type="entry name" value="Znf_B-box"/>
</dbReference>